<evidence type="ECO:0000256" key="1">
    <source>
        <dbReference type="ARBA" id="ARBA00022801"/>
    </source>
</evidence>
<keyword evidence="1 3" id="KW-0378">Hydrolase</keyword>
<dbReference type="InterPro" id="IPR029058">
    <property type="entry name" value="AB_hydrolase_fold"/>
</dbReference>
<dbReference type="AlphaFoldDB" id="A0AAX3N0H7"/>
<protein>
    <submittedName>
        <fullName evidence="3">Alpha/beta fold hydrolase</fullName>
    </submittedName>
</protein>
<dbReference type="PANTHER" id="PTHR42776:SF27">
    <property type="entry name" value="DIPEPTIDYL PEPTIDASE FAMILY MEMBER 6"/>
    <property type="match status" value="1"/>
</dbReference>
<dbReference type="PANTHER" id="PTHR42776">
    <property type="entry name" value="SERINE PEPTIDASE S9 FAMILY MEMBER"/>
    <property type="match status" value="1"/>
</dbReference>
<dbReference type="Gene3D" id="3.40.50.1820">
    <property type="entry name" value="alpha/beta hydrolase"/>
    <property type="match status" value="1"/>
</dbReference>
<gene>
    <name evidence="3" type="ORF">PUW23_02095</name>
</gene>
<evidence type="ECO:0000313" key="3">
    <source>
        <dbReference type="EMBL" id="WDH83057.1"/>
    </source>
</evidence>
<proteinExistence type="predicted"/>
<reference evidence="3" key="1">
    <citation type="submission" date="2023-02" db="EMBL/GenBank/DDBJ databases">
        <title>Pathogen: clinical or host-associated sample.</title>
        <authorList>
            <person name="Hergert J."/>
            <person name="Casey R."/>
            <person name="Wagner J."/>
            <person name="Young E.L."/>
            <person name="Oakeson K.F."/>
        </authorList>
    </citation>
    <scope>NUCLEOTIDE SEQUENCE</scope>
    <source>
        <strain evidence="3">2022CK-00830</strain>
    </source>
</reference>
<feature type="domain" description="Peptidase S9 prolyl oligopeptidase catalytic" evidence="2">
    <location>
        <begin position="390"/>
        <end position="594"/>
    </location>
</feature>
<evidence type="ECO:0000313" key="4">
    <source>
        <dbReference type="Proteomes" id="UP001220962"/>
    </source>
</evidence>
<dbReference type="SUPFAM" id="SSF53474">
    <property type="entry name" value="alpha/beta-Hydrolases"/>
    <property type="match status" value="1"/>
</dbReference>
<dbReference type="Pfam" id="PF00326">
    <property type="entry name" value="Peptidase_S9"/>
    <property type="match status" value="1"/>
</dbReference>
<dbReference type="InterPro" id="IPR011042">
    <property type="entry name" value="6-blade_b-propeller_TolB-like"/>
</dbReference>
<dbReference type="GO" id="GO:0004252">
    <property type="term" value="F:serine-type endopeptidase activity"/>
    <property type="evidence" value="ECO:0007669"/>
    <property type="project" value="TreeGrafter"/>
</dbReference>
<dbReference type="GO" id="GO:0006508">
    <property type="term" value="P:proteolysis"/>
    <property type="evidence" value="ECO:0007669"/>
    <property type="project" value="InterPro"/>
</dbReference>
<name>A0AAX3N0H7_9BACL</name>
<accession>A0AAX3N0H7</accession>
<dbReference type="Gene3D" id="2.120.10.30">
    <property type="entry name" value="TolB, C-terminal domain"/>
    <property type="match status" value="1"/>
</dbReference>
<dbReference type="SUPFAM" id="SSF69304">
    <property type="entry name" value="Tricorn protease N-terminal domain"/>
    <property type="match status" value="1"/>
</dbReference>
<dbReference type="EMBL" id="CP118101">
    <property type="protein sequence ID" value="WDH83057.1"/>
    <property type="molecule type" value="Genomic_DNA"/>
</dbReference>
<dbReference type="Proteomes" id="UP001220962">
    <property type="component" value="Chromosome"/>
</dbReference>
<evidence type="ECO:0000259" key="2">
    <source>
        <dbReference type="Pfam" id="PF00326"/>
    </source>
</evidence>
<organism evidence="3 4">
    <name type="scientific">Paenibacillus urinalis</name>
    <dbReference type="NCBI Taxonomy" id="521520"/>
    <lineage>
        <taxon>Bacteria</taxon>
        <taxon>Bacillati</taxon>
        <taxon>Bacillota</taxon>
        <taxon>Bacilli</taxon>
        <taxon>Bacillales</taxon>
        <taxon>Paenibacillaceae</taxon>
        <taxon>Paenibacillus</taxon>
    </lineage>
</organism>
<dbReference type="InterPro" id="IPR001375">
    <property type="entry name" value="Peptidase_S9_cat"/>
</dbReference>
<sequence>MINFPIPDVAQFFQTSVIRYFTVTKDETRLLFNSNLNGQPNLWAMDLPGGFPYPLTYENQSGSFIKTDPNGEFILADFDKDGDENLHLYLLKPSGGKPVKIVPGEADDKFYFVKLSKDGKRIYYDTSKDNPVYLNSRCIDLESGQDELLHEGADRPTYLAAISPNEKRRAYLKMFSNTHQSLFIQSNGETEVKYVFPEDEVQVIRSVTFIDDDTLLFVTNQGKEFSYAAEYNISRGEVRTVQAFDQEEVGAIEWHKESQTLYMVTSVGIENRMYAVSYGEEGYTSVPLPVDFVEQISVAESGNVYILGRGAVKPFNIYRHVNGEWEQLTNNVVVGLTEEDLCYPEVIRYTSFDGMEIESLLFRAKPEAANGYTVFWPHGGPQASEGKFFRPMFQFLLARGYNIFAPNFRGSAGYGATFIKLVEGDWGEGPRLDCVAGIEWLFEQGISSPDRLFIVGGSYGGYMTLLLAGRHPELFRAAVDIFGPSNLFTFIESVPDSWKPMMEQWLGDPVKDRERLIKDSPITYLKQMVKPMLVIQGANDPRVVQAESDQIVAALKEQGTEVEYIVLEDEGHGFSRKANEILVYTAMADFLDKHQASVEVHA</sequence>
<dbReference type="RefSeq" id="WP_274359302.1">
    <property type="nucleotide sequence ID" value="NZ_CP118101.1"/>
</dbReference>